<name>A0A7L4UQM3_BALHA</name>
<dbReference type="GO" id="GO:1990195">
    <property type="term" value="C:macrolide transmembrane transporter complex"/>
    <property type="evidence" value="ECO:0007669"/>
    <property type="project" value="InterPro"/>
</dbReference>
<comment type="caution">
    <text evidence="5">The sequence shown here is derived from an EMBL/GenBank/DDBJ whole genome shotgun (WGS) entry which is preliminary data.</text>
</comment>
<dbReference type="InterPro" id="IPR030190">
    <property type="entry name" value="MacA_alpha-hairpin_sf"/>
</dbReference>
<dbReference type="GO" id="GO:0060003">
    <property type="term" value="P:copper ion export"/>
    <property type="evidence" value="ECO:0007669"/>
    <property type="project" value="TreeGrafter"/>
</dbReference>
<dbReference type="SUPFAM" id="SSF111369">
    <property type="entry name" value="HlyD-like secretion proteins"/>
    <property type="match status" value="1"/>
</dbReference>
<feature type="domain" description="CzcB-like barrel-sandwich hybrid" evidence="4">
    <location>
        <begin position="97"/>
        <end position="241"/>
    </location>
</feature>
<dbReference type="Gene3D" id="6.10.140.1990">
    <property type="match status" value="1"/>
</dbReference>
<dbReference type="OrthoDB" id="9814657at2"/>
<dbReference type="Pfam" id="PF25954">
    <property type="entry name" value="Beta-barrel_RND_2"/>
    <property type="match status" value="1"/>
</dbReference>
<feature type="domain" description="CusB-like beta-barrel" evidence="3">
    <location>
        <begin position="251"/>
        <end position="319"/>
    </location>
</feature>
<dbReference type="InterPro" id="IPR058792">
    <property type="entry name" value="Beta-barrel_RND_2"/>
</dbReference>
<organism evidence="5 6">
    <name type="scientific">Balneicella halophila</name>
    <dbReference type="NCBI Taxonomy" id="1537566"/>
    <lineage>
        <taxon>Bacteria</taxon>
        <taxon>Pseudomonadati</taxon>
        <taxon>Bacteroidota</taxon>
        <taxon>Bacteroidia</taxon>
        <taxon>Bacteroidales</taxon>
        <taxon>Balneicellaceae</taxon>
        <taxon>Balneicella</taxon>
    </lineage>
</organism>
<evidence type="ECO:0000256" key="1">
    <source>
        <dbReference type="ARBA" id="ARBA00009477"/>
    </source>
</evidence>
<dbReference type="Proteomes" id="UP000251835">
    <property type="component" value="Unassembled WGS sequence"/>
</dbReference>
<keyword evidence="2" id="KW-0813">Transport</keyword>
<dbReference type="Gene3D" id="2.40.50.100">
    <property type="match status" value="1"/>
</dbReference>
<dbReference type="NCBIfam" id="TIGR01730">
    <property type="entry name" value="RND_mfp"/>
    <property type="match status" value="1"/>
</dbReference>
<dbReference type="EMBL" id="QENZ01000003">
    <property type="protein sequence ID" value="PVX52078.1"/>
    <property type="molecule type" value="Genomic_DNA"/>
</dbReference>
<dbReference type="Pfam" id="PF25973">
    <property type="entry name" value="BSH_CzcB"/>
    <property type="match status" value="1"/>
</dbReference>
<reference evidence="5 6" key="1">
    <citation type="submission" date="2018-05" db="EMBL/GenBank/DDBJ databases">
        <title>Genomic Encyclopedia of Type Strains, Phase IV (KMG-IV): sequencing the most valuable type-strain genomes for metagenomic binning, comparative biology and taxonomic classification.</title>
        <authorList>
            <person name="Goeker M."/>
        </authorList>
    </citation>
    <scope>NUCLEOTIDE SEQUENCE [LARGE SCALE GENOMIC DNA]</scope>
    <source>
        <strain evidence="5 6">DSM 28579</strain>
    </source>
</reference>
<dbReference type="PANTHER" id="PTHR30097">
    <property type="entry name" value="CATION EFFLUX SYSTEM PROTEIN CUSB"/>
    <property type="match status" value="1"/>
</dbReference>
<evidence type="ECO:0000313" key="6">
    <source>
        <dbReference type="Proteomes" id="UP000251835"/>
    </source>
</evidence>
<dbReference type="GO" id="GO:0015679">
    <property type="term" value="P:plasma membrane copper ion transport"/>
    <property type="evidence" value="ECO:0007669"/>
    <property type="project" value="TreeGrafter"/>
</dbReference>
<dbReference type="Gene3D" id="2.40.30.170">
    <property type="match status" value="1"/>
</dbReference>
<evidence type="ECO:0000256" key="2">
    <source>
        <dbReference type="ARBA" id="ARBA00022448"/>
    </source>
</evidence>
<evidence type="ECO:0000259" key="3">
    <source>
        <dbReference type="Pfam" id="PF25954"/>
    </source>
</evidence>
<dbReference type="PANTHER" id="PTHR30097:SF4">
    <property type="entry name" value="SLR6042 PROTEIN"/>
    <property type="match status" value="1"/>
</dbReference>
<dbReference type="GO" id="GO:0030313">
    <property type="term" value="C:cell envelope"/>
    <property type="evidence" value="ECO:0007669"/>
    <property type="project" value="TreeGrafter"/>
</dbReference>
<dbReference type="AlphaFoldDB" id="A0A7L4UQM3"/>
<protein>
    <submittedName>
        <fullName evidence="5">Cobalt-zinc-cadmium efflux system membrane fusion protein</fullName>
    </submittedName>
</protein>
<dbReference type="InterPro" id="IPR006143">
    <property type="entry name" value="RND_pump_MFP"/>
</dbReference>
<gene>
    <name evidence="5" type="ORF">C7377_0376</name>
</gene>
<dbReference type="GO" id="GO:1990961">
    <property type="term" value="P:xenobiotic detoxification by transmembrane export across the plasma membrane"/>
    <property type="evidence" value="ECO:0007669"/>
    <property type="project" value="InterPro"/>
</dbReference>
<sequence>MRNKIYITFTILALSLQLTSCSTKDSKATNNGAIHKGEDQNQTPEMNNLEEHVHEEVHLSQQQFVALKMKIDTLKMRNMGGYVKANGMLSVPPQSKATVTSLVEANVVHIQVTEGDEVRKGQVLAYLSHPNIVKTQTDYLNAYTNNVFLEKNYQRQKRLYDAGVGSGANFQKAESEYETSKAALSGLEAQLKLLNVDINATKKGNIVQKIALRAPINGFVQKVDVNIGQYVSAQTEMFQIVNTKHIHADLMVFEKDAFKIKRGQKVSFEDVAIDGEELVGEIHSVGKSFETNPKAIRVHVDVENKKNNLIPGVYVKGKIRVENDLLLAIPQSAVIKEDDKFYIFSVEKEEEEWAFKPVEIVVGANDGEWVEIELLDDEHANDMFAFNNAYYLIAEMKKSEAGHSH</sequence>
<evidence type="ECO:0000259" key="4">
    <source>
        <dbReference type="Pfam" id="PF25973"/>
    </source>
</evidence>
<keyword evidence="6" id="KW-1185">Reference proteome</keyword>
<dbReference type="RefSeq" id="WP_116495637.1">
    <property type="nucleotide sequence ID" value="NZ_QENZ01000003.1"/>
</dbReference>
<dbReference type="GO" id="GO:0019898">
    <property type="term" value="C:extrinsic component of membrane"/>
    <property type="evidence" value="ECO:0007669"/>
    <property type="project" value="InterPro"/>
</dbReference>
<proteinExistence type="inferred from homology"/>
<dbReference type="InterPro" id="IPR051909">
    <property type="entry name" value="MFP_Cation_Efflux"/>
</dbReference>
<dbReference type="GO" id="GO:0022857">
    <property type="term" value="F:transmembrane transporter activity"/>
    <property type="evidence" value="ECO:0007669"/>
    <property type="project" value="InterPro"/>
</dbReference>
<evidence type="ECO:0000313" key="5">
    <source>
        <dbReference type="EMBL" id="PVX52078.1"/>
    </source>
</evidence>
<accession>A0A7L4UQM3</accession>
<dbReference type="Gene3D" id="2.40.420.20">
    <property type="match status" value="1"/>
</dbReference>
<comment type="similarity">
    <text evidence="1">Belongs to the membrane fusion protein (MFP) (TC 8.A.1) family.</text>
</comment>
<dbReference type="InterPro" id="IPR058647">
    <property type="entry name" value="BSH_CzcB-like"/>
</dbReference>